<dbReference type="PANTHER" id="PTHR47510">
    <property type="entry name" value="REVERSE TRANSCRIPTASE DOMAIN-CONTAINING PROTEIN"/>
    <property type="match status" value="1"/>
</dbReference>
<dbReference type="InterPro" id="IPR043502">
    <property type="entry name" value="DNA/RNA_pol_sf"/>
</dbReference>
<dbReference type="Gene3D" id="3.60.10.10">
    <property type="entry name" value="Endonuclease/exonuclease/phosphatase"/>
    <property type="match status" value="1"/>
</dbReference>
<organism evidence="2">
    <name type="scientific">Graphocephala atropunctata</name>
    <dbReference type="NCBI Taxonomy" id="36148"/>
    <lineage>
        <taxon>Eukaryota</taxon>
        <taxon>Metazoa</taxon>
        <taxon>Ecdysozoa</taxon>
        <taxon>Arthropoda</taxon>
        <taxon>Hexapoda</taxon>
        <taxon>Insecta</taxon>
        <taxon>Pterygota</taxon>
        <taxon>Neoptera</taxon>
        <taxon>Paraneoptera</taxon>
        <taxon>Hemiptera</taxon>
        <taxon>Auchenorrhyncha</taxon>
        <taxon>Membracoidea</taxon>
        <taxon>Cicadellidae</taxon>
        <taxon>Cicadellinae</taxon>
        <taxon>Cicadellini</taxon>
        <taxon>Graphocephala</taxon>
    </lineage>
</organism>
<sequence length="585" mass="65588">MKPDVVILTEHGHNKETMLNTRLIGYTLVTAYCRVLHRKGGVAVYTKEKLESKVEVVNTQNISVEMICEVATVKIKLSKSPLLITGVYRTGNNVEAGLEIISEVLQQIKAEKLPSILIGDLNIDCINKKKDYTQLTEILACYNMYRVDLPATRITPTSMTSIDSVCTNLQQDEINVEVINAGISDHTGQLCTILNNSNQPSSQITAKRRNMNNRNLLNLKELLRQQEWGDIYNTDDTNEAYNKFNSILTQAINQACPVIKSIHGKRKVNYLLNDTTASLLKQRFISAQNLYHATGSEDHKRRAALLKKDYDLRLRSVRQQDTLNKVTEADNKTKALWNIINLERKPNETQRLPTKLDIGGLETTDPAIMADYLNNFFTEAAKETITVNGQHNRLTALSTGNINIPPLQLTPTNNQEMSKIIRSLKTKTSAGFDEISSKILKLCEDELVQPLVDITNKSLQSGTFPLALKLAKVYPKFKQGCTSQALNYRPISLIPTFSKVIEKIVLTRLLDHLSTHQLLTPYQHGFLTGKSTITALISLTEFLIDQLEEGNTCTAILLDYSKAFDCLSHEQLLEKLTTLGIQGSS</sequence>
<dbReference type="EMBL" id="GEBQ01013023">
    <property type="protein sequence ID" value="JAT26954.1"/>
    <property type="molecule type" value="Transcribed_RNA"/>
</dbReference>
<name>A0A1B6LTG2_9HEMI</name>
<dbReference type="SUPFAM" id="SSF56672">
    <property type="entry name" value="DNA/RNA polymerases"/>
    <property type="match status" value="1"/>
</dbReference>
<proteinExistence type="predicted"/>
<dbReference type="GO" id="GO:0003824">
    <property type="term" value="F:catalytic activity"/>
    <property type="evidence" value="ECO:0007669"/>
    <property type="project" value="InterPro"/>
</dbReference>
<reference evidence="2" key="1">
    <citation type="submission" date="2015-11" db="EMBL/GenBank/DDBJ databases">
        <title>De novo transcriptome assembly of four potential Pierce s Disease insect vectors from Arizona vineyards.</title>
        <authorList>
            <person name="Tassone E.E."/>
        </authorList>
    </citation>
    <scope>NUCLEOTIDE SEQUENCE</scope>
</reference>
<accession>A0A1B6LTG2</accession>
<dbReference type="SUPFAM" id="SSF56219">
    <property type="entry name" value="DNase I-like"/>
    <property type="match status" value="1"/>
</dbReference>
<dbReference type="Pfam" id="PF00078">
    <property type="entry name" value="RVT_1"/>
    <property type="match status" value="1"/>
</dbReference>
<dbReference type="AlphaFoldDB" id="A0A1B6LTG2"/>
<dbReference type="GO" id="GO:0071897">
    <property type="term" value="P:DNA biosynthetic process"/>
    <property type="evidence" value="ECO:0007669"/>
    <property type="project" value="UniProtKB-ARBA"/>
</dbReference>
<evidence type="ECO:0000313" key="2">
    <source>
        <dbReference type="EMBL" id="JAT26954.1"/>
    </source>
</evidence>
<dbReference type="InterPro" id="IPR036691">
    <property type="entry name" value="Endo/exonu/phosph_ase_sf"/>
</dbReference>
<feature type="non-terminal residue" evidence="2">
    <location>
        <position position="585"/>
    </location>
</feature>
<protein>
    <recommendedName>
        <fullName evidence="1">Reverse transcriptase domain-containing protein</fullName>
    </recommendedName>
</protein>
<feature type="domain" description="Reverse transcriptase" evidence="1">
    <location>
        <begin position="487"/>
        <end position="582"/>
    </location>
</feature>
<evidence type="ECO:0000259" key="1">
    <source>
        <dbReference type="Pfam" id="PF00078"/>
    </source>
</evidence>
<dbReference type="PANTHER" id="PTHR47510:SF3">
    <property type="entry name" value="ENDO_EXONUCLEASE_PHOSPHATASE DOMAIN-CONTAINING PROTEIN"/>
    <property type="match status" value="1"/>
</dbReference>
<dbReference type="InterPro" id="IPR000477">
    <property type="entry name" value="RT_dom"/>
</dbReference>
<gene>
    <name evidence="2" type="ORF">g.43160</name>
</gene>